<evidence type="ECO:0008006" key="5">
    <source>
        <dbReference type="Google" id="ProtNLM"/>
    </source>
</evidence>
<gene>
    <name evidence="3" type="ORF">Kpho01_17120</name>
</gene>
<feature type="transmembrane region" description="Helical" evidence="2">
    <location>
        <begin position="50"/>
        <end position="70"/>
    </location>
</feature>
<feature type="compositionally biased region" description="Basic and acidic residues" evidence="1">
    <location>
        <begin position="227"/>
        <end position="237"/>
    </location>
</feature>
<reference evidence="3" key="1">
    <citation type="submission" date="2023-02" db="EMBL/GenBank/DDBJ databases">
        <title>Kitasatospora phosalacinea NBRC 14362.</title>
        <authorList>
            <person name="Ichikawa N."/>
            <person name="Sato H."/>
            <person name="Tonouchi N."/>
        </authorList>
    </citation>
    <scope>NUCLEOTIDE SEQUENCE</scope>
    <source>
        <strain evidence="3">NBRC 14362</strain>
    </source>
</reference>
<name>A0A9W6PF25_9ACTN</name>
<feature type="transmembrane region" description="Helical" evidence="2">
    <location>
        <begin position="82"/>
        <end position="102"/>
    </location>
</feature>
<proteinExistence type="predicted"/>
<organism evidence="3 4">
    <name type="scientific">Kitasatospora phosalacinea</name>
    <dbReference type="NCBI Taxonomy" id="2065"/>
    <lineage>
        <taxon>Bacteria</taxon>
        <taxon>Bacillati</taxon>
        <taxon>Actinomycetota</taxon>
        <taxon>Actinomycetes</taxon>
        <taxon>Kitasatosporales</taxon>
        <taxon>Streptomycetaceae</taxon>
        <taxon>Kitasatospora</taxon>
    </lineage>
</organism>
<dbReference type="EMBL" id="BSRX01000008">
    <property type="protein sequence ID" value="GLW53701.1"/>
    <property type="molecule type" value="Genomic_DNA"/>
</dbReference>
<evidence type="ECO:0000313" key="3">
    <source>
        <dbReference type="EMBL" id="GLW53701.1"/>
    </source>
</evidence>
<feature type="region of interest" description="Disordered" evidence="1">
    <location>
        <begin position="191"/>
        <end position="212"/>
    </location>
</feature>
<feature type="transmembrane region" description="Helical" evidence="2">
    <location>
        <begin position="109"/>
        <end position="125"/>
    </location>
</feature>
<keyword evidence="2" id="KW-0812">Transmembrane</keyword>
<keyword evidence="2" id="KW-0472">Membrane</keyword>
<protein>
    <recommendedName>
        <fullName evidence="5">SHOCT domain-containing protein</fullName>
    </recommendedName>
</protein>
<dbReference type="Proteomes" id="UP001165143">
    <property type="component" value="Unassembled WGS sequence"/>
</dbReference>
<evidence type="ECO:0000313" key="4">
    <source>
        <dbReference type="Proteomes" id="UP001165143"/>
    </source>
</evidence>
<accession>A0A9W6PF25</accession>
<dbReference type="AlphaFoldDB" id="A0A9W6PF25"/>
<feature type="transmembrane region" description="Helical" evidence="2">
    <location>
        <begin position="20"/>
        <end position="38"/>
    </location>
</feature>
<feature type="region of interest" description="Disordered" evidence="1">
    <location>
        <begin position="227"/>
        <end position="250"/>
    </location>
</feature>
<evidence type="ECO:0000256" key="1">
    <source>
        <dbReference type="SAM" id="MobiDB-lite"/>
    </source>
</evidence>
<keyword evidence="2" id="KW-1133">Transmembrane helix</keyword>
<dbReference type="RefSeq" id="WP_033254967.1">
    <property type="nucleotide sequence ID" value="NZ_BSRX01000008.1"/>
</dbReference>
<sequence>MDDTVVPDEPRWPGLSGGRWFGAGFFAVLVAAGGFGAARAHLTQPAAEGRVLAGLALAGALLAFVFGQLVARGGGPDGGVPVFGAGTAVLVGTALGAGGAAAGGWGGRPLAVVALLAAAGAVPAARHSRRWRLADLAAQRAAALLERRIRTEGEVARGTVVRVDRISPEPDHEGRYRATLTVRYPAAGAEHEVEHPLSFPAHSRPRPGDTAAVRFLPADPADVRLELDTPDAPRDGTDPDTPPGGADLPGRIERLHRLHRDGALTAEEFALAKQRLLQGS</sequence>
<comment type="caution">
    <text evidence="3">The sequence shown here is derived from an EMBL/GenBank/DDBJ whole genome shotgun (WGS) entry which is preliminary data.</text>
</comment>
<evidence type="ECO:0000256" key="2">
    <source>
        <dbReference type="SAM" id="Phobius"/>
    </source>
</evidence>
<dbReference type="OrthoDB" id="5996503at2"/>